<feature type="non-terminal residue" evidence="10">
    <location>
        <position position="1"/>
    </location>
</feature>
<evidence type="ECO:0000259" key="8">
    <source>
        <dbReference type="SMART" id="SM00645"/>
    </source>
</evidence>
<dbReference type="PANTHER" id="PTHR12411">
    <property type="entry name" value="CYSTEINE PROTEASE FAMILY C1-RELATED"/>
    <property type="match status" value="1"/>
</dbReference>
<dbReference type="InterPro" id="IPR013201">
    <property type="entry name" value="Prot_inhib_I29"/>
</dbReference>
<keyword evidence="4" id="KW-0788">Thiol protease</keyword>
<feature type="domain" description="Cathepsin propeptide inhibitor" evidence="9">
    <location>
        <begin position="38"/>
        <end position="94"/>
    </location>
</feature>
<feature type="signal peptide" evidence="7">
    <location>
        <begin position="1"/>
        <end position="23"/>
    </location>
</feature>
<keyword evidence="6" id="KW-0812">Transmembrane</keyword>
<dbReference type="CDD" id="cd02248">
    <property type="entry name" value="Peptidase_C1A"/>
    <property type="match status" value="1"/>
</dbReference>
<evidence type="ECO:0000256" key="3">
    <source>
        <dbReference type="ARBA" id="ARBA00022801"/>
    </source>
</evidence>
<sequence length="441" mass="50325">MASMVFLFMILSILSMGLKVSQATSRVTFHEPLLADHHQQWMTRFSRVYRDELEKEMRFDVFKKNAKFIEIFNKGNRTYKLGVNEFSDWTEEEFIATHTGLKGINRISPSEFIDEMIPSWDWNVSEVARETKDWRYEGAVTPVKYQGQCAWASIVPCASSKTGADPCVKIQLRERNNLKIIQTVYVRPLANWLLDLSMHIKKGKLMKRNIQRMQTIKISPQLYKFTLPPPFSLLLNNKPLTFVFIVSTKTNMVVVNLYYIFAILTLLSMNLTISQATFRVTFNHNIFDESKDWTQEGAVTPVKTQGGCEEAYPYQVEEGSCRSNIQPAMQIRGFINVPQNNELALLSAVYSQPVSVCIATTSFSFIHYAGGVYNAPDCGIIVNHGVTLVGYGTSPEGIKYWLAKNSWGETWGENGYIRLRRDVEWPQGMCGLAQYASYPIA</sequence>
<dbReference type="GO" id="GO:0008234">
    <property type="term" value="F:cysteine-type peptidase activity"/>
    <property type="evidence" value="ECO:0007669"/>
    <property type="project" value="UniProtKB-KW"/>
</dbReference>
<feature type="chain" id="PRO_5043762377" evidence="7">
    <location>
        <begin position="24"/>
        <end position="441"/>
    </location>
</feature>
<dbReference type="Gene3D" id="3.90.70.10">
    <property type="entry name" value="Cysteine proteinases"/>
    <property type="match status" value="2"/>
</dbReference>
<keyword evidence="7" id="KW-0732">Signal</keyword>
<organism evidence="10 11">
    <name type="scientific">Thlaspi arvense</name>
    <name type="common">Field penny-cress</name>
    <dbReference type="NCBI Taxonomy" id="13288"/>
    <lineage>
        <taxon>Eukaryota</taxon>
        <taxon>Viridiplantae</taxon>
        <taxon>Streptophyta</taxon>
        <taxon>Embryophyta</taxon>
        <taxon>Tracheophyta</taxon>
        <taxon>Spermatophyta</taxon>
        <taxon>Magnoliopsida</taxon>
        <taxon>eudicotyledons</taxon>
        <taxon>Gunneridae</taxon>
        <taxon>Pentapetalae</taxon>
        <taxon>rosids</taxon>
        <taxon>malvids</taxon>
        <taxon>Brassicales</taxon>
        <taxon>Brassicaceae</taxon>
        <taxon>Thlaspideae</taxon>
        <taxon>Thlaspi</taxon>
    </lineage>
</organism>
<dbReference type="InterPro" id="IPR038765">
    <property type="entry name" value="Papain-like_cys_pep_sf"/>
</dbReference>
<evidence type="ECO:0000313" key="11">
    <source>
        <dbReference type="Proteomes" id="UP000836841"/>
    </source>
</evidence>
<evidence type="ECO:0000256" key="5">
    <source>
        <dbReference type="ARBA" id="ARBA00023157"/>
    </source>
</evidence>
<dbReference type="PROSITE" id="PS00639">
    <property type="entry name" value="THIOL_PROTEASE_HIS"/>
    <property type="match status" value="1"/>
</dbReference>
<keyword evidence="6" id="KW-1133">Transmembrane helix</keyword>
<dbReference type="InterPro" id="IPR025661">
    <property type="entry name" value="Pept_asp_AS"/>
</dbReference>
<keyword evidence="3" id="KW-0378">Hydrolase</keyword>
<dbReference type="InterPro" id="IPR000668">
    <property type="entry name" value="Peptidase_C1A_C"/>
</dbReference>
<protein>
    <submittedName>
        <fullName evidence="10">Uncharacterized protein</fullName>
    </submittedName>
</protein>
<dbReference type="EMBL" id="OU466857">
    <property type="protein sequence ID" value="CAH2034246.1"/>
    <property type="molecule type" value="Genomic_DNA"/>
</dbReference>
<dbReference type="SMART" id="SM00848">
    <property type="entry name" value="Inhibitor_I29"/>
    <property type="match status" value="1"/>
</dbReference>
<dbReference type="InterPro" id="IPR013128">
    <property type="entry name" value="Peptidase_C1A"/>
</dbReference>
<dbReference type="InterPro" id="IPR039417">
    <property type="entry name" value="Peptidase_C1A_papain-like"/>
</dbReference>
<evidence type="ECO:0000256" key="7">
    <source>
        <dbReference type="SAM" id="SignalP"/>
    </source>
</evidence>
<evidence type="ECO:0000256" key="6">
    <source>
        <dbReference type="SAM" id="Phobius"/>
    </source>
</evidence>
<evidence type="ECO:0000256" key="1">
    <source>
        <dbReference type="ARBA" id="ARBA00008455"/>
    </source>
</evidence>
<keyword evidence="5" id="KW-1015">Disulfide bond</keyword>
<comment type="similarity">
    <text evidence="1">Belongs to the peptidase C1 family.</text>
</comment>
<dbReference type="SUPFAM" id="SSF54001">
    <property type="entry name" value="Cysteine proteinases"/>
    <property type="match status" value="2"/>
</dbReference>
<proteinExistence type="inferred from homology"/>
<evidence type="ECO:0000313" key="10">
    <source>
        <dbReference type="EMBL" id="CAH2034246.1"/>
    </source>
</evidence>
<feature type="domain" description="Peptidase C1A papain C-terminal" evidence="8">
    <location>
        <begin position="128"/>
        <end position="440"/>
    </location>
</feature>
<evidence type="ECO:0000256" key="4">
    <source>
        <dbReference type="ARBA" id="ARBA00022807"/>
    </source>
</evidence>
<feature type="transmembrane region" description="Helical" evidence="6">
    <location>
        <begin position="257"/>
        <end position="278"/>
    </location>
</feature>
<dbReference type="GO" id="GO:0006508">
    <property type="term" value="P:proteolysis"/>
    <property type="evidence" value="ECO:0007669"/>
    <property type="project" value="UniProtKB-KW"/>
</dbReference>
<dbReference type="Pfam" id="PF00112">
    <property type="entry name" value="Peptidase_C1"/>
    <property type="match status" value="1"/>
</dbReference>
<evidence type="ECO:0000259" key="9">
    <source>
        <dbReference type="SMART" id="SM00848"/>
    </source>
</evidence>
<name>A0AAU9R638_THLAR</name>
<keyword evidence="2" id="KW-0645">Protease</keyword>
<dbReference type="InterPro" id="IPR025660">
    <property type="entry name" value="Pept_his_AS"/>
</dbReference>
<dbReference type="SMART" id="SM00645">
    <property type="entry name" value="Pept_C1"/>
    <property type="match status" value="1"/>
</dbReference>
<keyword evidence="6" id="KW-0472">Membrane</keyword>
<keyword evidence="11" id="KW-1185">Reference proteome</keyword>
<dbReference type="Proteomes" id="UP000836841">
    <property type="component" value="Chromosome 1"/>
</dbReference>
<evidence type="ECO:0000256" key="2">
    <source>
        <dbReference type="ARBA" id="ARBA00022670"/>
    </source>
</evidence>
<reference evidence="10 11" key="1">
    <citation type="submission" date="2022-03" db="EMBL/GenBank/DDBJ databases">
        <authorList>
            <person name="Nunn A."/>
            <person name="Chopra R."/>
            <person name="Nunn A."/>
            <person name="Contreras Garrido A."/>
        </authorList>
    </citation>
    <scope>NUCLEOTIDE SEQUENCE [LARGE SCALE GENOMIC DNA]</scope>
</reference>
<dbReference type="Pfam" id="PF08246">
    <property type="entry name" value="Inhibitor_I29"/>
    <property type="match status" value="1"/>
</dbReference>
<dbReference type="PROSITE" id="PS00640">
    <property type="entry name" value="THIOL_PROTEASE_ASN"/>
    <property type="match status" value="1"/>
</dbReference>
<accession>A0AAU9R638</accession>
<dbReference type="AlphaFoldDB" id="A0AAU9R638"/>
<gene>
    <name evidence="10" type="ORF">TAV2_LOCUS255</name>
</gene>